<dbReference type="EMBL" id="CP000510">
    <property type="protein sequence ID" value="ABM02369.1"/>
    <property type="molecule type" value="Genomic_DNA"/>
</dbReference>
<keyword evidence="4" id="KW-1185">Reference proteome</keyword>
<feature type="transmembrane region" description="Helical" evidence="1">
    <location>
        <begin position="109"/>
        <end position="129"/>
    </location>
</feature>
<dbReference type="Gene3D" id="3.60.21.10">
    <property type="match status" value="1"/>
</dbReference>
<keyword evidence="1" id="KW-1133">Transmembrane helix</keyword>
<sequence length="330" mass="36151">MFGFTLILNLIASLMHGYLTWRIASLNCFKPVHLRRRLWLLSLTLWLLYLVGIHAGDDVSGSLLSLLNQLALNWLGALFLATTIQLMLELLSGFGFWAKPYLNQLRSSALLLSLLLIVVALVQGMRAPIVSRHEVTLTALPVSLDGTRIVVLSDLHLGSQLGAQWLNARVAQVEGLKPDLIVLLGDIFEGHGRIDSGLQAVFARLKAPMGVYAVTGNHEFHGDSTAAIAISEKASVVWLRNCWQEVAPGLLLAGVDNLSRQQLNNNNGDRVLSLLDGNYKGAIVLLSHSPLQVKKAKNRGVGLMLSGHTHGGQIWPFGLLVKQYYPYFDG</sequence>
<evidence type="ECO:0000256" key="1">
    <source>
        <dbReference type="SAM" id="Phobius"/>
    </source>
</evidence>
<evidence type="ECO:0000313" key="4">
    <source>
        <dbReference type="Proteomes" id="UP000000639"/>
    </source>
</evidence>
<reference evidence="3 4" key="1">
    <citation type="submission" date="2007-01" db="EMBL/GenBank/DDBJ databases">
        <title>Complete sequence of Psychromonas ingrahamii 37.</title>
        <authorList>
            <consortium name="US DOE Joint Genome Institute"/>
            <person name="Copeland A."/>
            <person name="Lucas S."/>
            <person name="Lapidus A."/>
            <person name="Barry K."/>
            <person name="Detter J.C."/>
            <person name="Glavina del Rio T."/>
            <person name="Hammon N."/>
            <person name="Israni S."/>
            <person name="Dalin E."/>
            <person name="Tice H."/>
            <person name="Pitluck S."/>
            <person name="Thompson L.S."/>
            <person name="Brettin T."/>
            <person name="Bruce D."/>
            <person name="Han C."/>
            <person name="Tapia R."/>
            <person name="Schmutz J."/>
            <person name="Larimer F."/>
            <person name="Land M."/>
            <person name="Hauser L."/>
            <person name="Kyrpides N."/>
            <person name="Ivanova N."/>
            <person name="Staley J."/>
            <person name="Richardson P."/>
        </authorList>
    </citation>
    <scope>NUCLEOTIDE SEQUENCE [LARGE SCALE GENOMIC DNA]</scope>
    <source>
        <strain evidence="3 4">37</strain>
    </source>
</reference>
<dbReference type="AlphaFoldDB" id="A1SSA4"/>
<keyword evidence="1" id="KW-0472">Membrane</keyword>
<gene>
    <name evidence="3" type="ordered locus">Ping_0514</name>
</gene>
<protein>
    <submittedName>
        <fullName evidence="3">Metallophosphoesterase</fullName>
    </submittedName>
</protein>
<dbReference type="KEGG" id="pin:Ping_0514"/>
<feature type="transmembrane region" description="Helical" evidence="1">
    <location>
        <begin position="38"/>
        <end position="55"/>
    </location>
</feature>
<organism evidence="3 4">
    <name type="scientific">Psychromonas ingrahamii (strain DSM 17664 / CCUG 51855 / 37)</name>
    <dbReference type="NCBI Taxonomy" id="357804"/>
    <lineage>
        <taxon>Bacteria</taxon>
        <taxon>Pseudomonadati</taxon>
        <taxon>Pseudomonadota</taxon>
        <taxon>Gammaproteobacteria</taxon>
        <taxon>Alteromonadales</taxon>
        <taxon>Psychromonadaceae</taxon>
        <taxon>Psychromonas</taxon>
    </lineage>
</organism>
<dbReference type="eggNOG" id="COG1408">
    <property type="taxonomic scope" value="Bacteria"/>
</dbReference>
<accession>A1SSA4</accession>
<dbReference type="OrthoDB" id="9780884at2"/>
<dbReference type="RefSeq" id="WP_011768928.1">
    <property type="nucleotide sequence ID" value="NC_008709.1"/>
</dbReference>
<evidence type="ECO:0000259" key="2">
    <source>
        <dbReference type="Pfam" id="PF00149"/>
    </source>
</evidence>
<dbReference type="SUPFAM" id="SSF56300">
    <property type="entry name" value="Metallo-dependent phosphatases"/>
    <property type="match status" value="1"/>
</dbReference>
<evidence type="ECO:0000313" key="3">
    <source>
        <dbReference type="EMBL" id="ABM02369.1"/>
    </source>
</evidence>
<feature type="transmembrane region" description="Helical" evidence="1">
    <location>
        <begin position="6"/>
        <end position="26"/>
    </location>
</feature>
<keyword evidence="1" id="KW-0812">Transmembrane</keyword>
<name>A1SSA4_PSYIN</name>
<dbReference type="InterPro" id="IPR051158">
    <property type="entry name" value="Metallophosphoesterase_sf"/>
</dbReference>
<proteinExistence type="predicted"/>
<dbReference type="InterPro" id="IPR029052">
    <property type="entry name" value="Metallo-depent_PP-like"/>
</dbReference>
<dbReference type="PANTHER" id="PTHR31302:SF0">
    <property type="entry name" value="TRANSMEMBRANE PROTEIN WITH METALLOPHOSPHOESTERASE DOMAIN"/>
    <property type="match status" value="1"/>
</dbReference>
<dbReference type="InterPro" id="IPR004843">
    <property type="entry name" value="Calcineurin-like_PHP"/>
</dbReference>
<feature type="domain" description="Calcineurin-like phosphoesterase" evidence="2">
    <location>
        <begin position="148"/>
        <end position="311"/>
    </location>
</feature>
<dbReference type="Proteomes" id="UP000000639">
    <property type="component" value="Chromosome"/>
</dbReference>
<feature type="transmembrane region" description="Helical" evidence="1">
    <location>
        <begin position="75"/>
        <end position="97"/>
    </location>
</feature>
<dbReference type="PANTHER" id="PTHR31302">
    <property type="entry name" value="TRANSMEMBRANE PROTEIN WITH METALLOPHOSPHOESTERASE DOMAIN-RELATED"/>
    <property type="match status" value="1"/>
</dbReference>
<dbReference type="GO" id="GO:0016787">
    <property type="term" value="F:hydrolase activity"/>
    <property type="evidence" value="ECO:0007669"/>
    <property type="project" value="InterPro"/>
</dbReference>
<dbReference type="Pfam" id="PF00149">
    <property type="entry name" value="Metallophos"/>
    <property type="match status" value="1"/>
</dbReference>
<dbReference type="HOGENOM" id="CLU_025443_0_1_6"/>